<feature type="transmembrane region" description="Helical" evidence="1">
    <location>
        <begin position="213"/>
        <end position="233"/>
    </location>
</feature>
<feature type="transmembrane region" description="Helical" evidence="1">
    <location>
        <begin position="138"/>
        <end position="161"/>
    </location>
</feature>
<evidence type="ECO:0000313" key="3">
    <source>
        <dbReference type="Proteomes" id="UP001218188"/>
    </source>
</evidence>
<feature type="transmembrane region" description="Helical" evidence="1">
    <location>
        <begin position="245"/>
        <end position="268"/>
    </location>
</feature>
<organism evidence="2 3">
    <name type="scientific">Mycena alexandri</name>
    <dbReference type="NCBI Taxonomy" id="1745969"/>
    <lineage>
        <taxon>Eukaryota</taxon>
        <taxon>Fungi</taxon>
        <taxon>Dikarya</taxon>
        <taxon>Basidiomycota</taxon>
        <taxon>Agaricomycotina</taxon>
        <taxon>Agaricomycetes</taxon>
        <taxon>Agaricomycetidae</taxon>
        <taxon>Agaricales</taxon>
        <taxon>Marasmiineae</taxon>
        <taxon>Mycenaceae</taxon>
        <taxon>Mycena</taxon>
    </lineage>
</organism>
<gene>
    <name evidence="2" type="ORF">C8F04DRAFT_1144630</name>
</gene>
<keyword evidence="1" id="KW-0472">Membrane</keyword>
<feature type="transmembrane region" description="Helical" evidence="1">
    <location>
        <begin position="104"/>
        <end position="126"/>
    </location>
</feature>
<accession>A0AAD6WMW8</accession>
<name>A0AAD6WMW8_9AGAR</name>
<keyword evidence="1" id="KW-1133">Transmembrane helix</keyword>
<proteinExistence type="predicted"/>
<feature type="transmembrane region" description="Helical" evidence="1">
    <location>
        <begin position="56"/>
        <end position="84"/>
    </location>
</feature>
<feature type="transmembrane region" description="Helical" evidence="1">
    <location>
        <begin position="173"/>
        <end position="193"/>
    </location>
</feature>
<reference evidence="2" key="1">
    <citation type="submission" date="2023-03" db="EMBL/GenBank/DDBJ databases">
        <title>Massive genome expansion in bonnet fungi (Mycena s.s.) driven by repeated elements and novel gene families across ecological guilds.</title>
        <authorList>
            <consortium name="Lawrence Berkeley National Laboratory"/>
            <person name="Harder C.B."/>
            <person name="Miyauchi S."/>
            <person name="Viragh M."/>
            <person name="Kuo A."/>
            <person name="Thoen E."/>
            <person name="Andreopoulos B."/>
            <person name="Lu D."/>
            <person name="Skrede I."/>
            <person name="Drula E."/>
            <person name="Henrissat B."/>
            <person name="Morin E."/>
            <person name="Kohler A."/>
            <person name="Barry K."/>
            <person name="LaButti K."/>
            <person name="Morin E."/>
            <person name="Salamov A."/>
            <person name="Lipzen A."/>
            <person name="Mereny Z."/>
            <person name="Hegedus B."/>
            <person name="Baldrian P."/>
            <person name="Stursova M."/>
            <person name="Weitz H."/>
            <person name="Taylor A."/>
            <person name="Grigoriev I.V."/>
            <person name="Nagy L.G."/>
            <person name="Martin F."/>
            <person name="Kauserud H."/>
        </authorList>
    </citation>
    <scope>NUCLEOTIDE SEQUENCE</scope>
    <source>
        <strain evidence="2">CBHHK200</strain>
    </source>
</reference>
<keyword evidence="3" id="KW-1185">Reference proteome</keyword>
<sequence>MYYVVDPAQFASLCVLMSNTLSIVCTTLVLYGLYIVLFILAIRAITQRNPPRRRTLLAVTSVLFFLGTCDAVAAVASMGITFRLFKEVVQESSDPLHLLRVLNVLRLIEIVRVTLNIVVTDLLFLYRCYIIWESRKKVLILPALCILATVVLLVVVCLQLYEGTYLIDPRAPFIMLLGTNLLLMFLTAGRIWYRGRGVHTILGPNFGKTYNSALALILESGAIYCFCAILLVASQTTQTAGEFGAIFYGISTGLATQTVNIAPTLILVRIGMDQDRIQQTTPVSDQLPSGGAIRFRAPVNLQVEDGPYPVVDSK</sequence>
<dbReference type="AlphaFoldDB" id="A0AAD6WMW8"/>
<evidence type="ECO:0000313" key="2">
    <source>
        <dbReference type="EMBL" id="KAJ7020348.1"/>
    </source>
</evidence>
<dbReference type="Proteomes" id="UP001218188">
    <property type="component" value="Unassembled WGS sequence"/>
</dbReference>
<comment type="caution">
    <text evidence="2">The sequence shown here is derived from an EMBL/GenBank/DDBJ whole genome shotgun (WGS) entry which is preliminary data.</text>
</comment>
<keyword evidence="1" id="KW-0812">Transmembrane</keyword>
<protein>
    <submittedName>
        <fullName evidence="2">Uncharacterized protein</fullName>
    </submittedName>
</protein>
<evidence type="ECO:0000256" key="1">
    <source>
        <dbReference type="SAM" id="Phobius"/>
    </source>
</evidence>
<feature type="transmembrane region" description="Helical" evidence="1">
    <location>
        <begin position="20"/>
        <end position="44"/>
    </location>
</feature>
<dbReference type="EMBL" id="JARJCM010000267">
    <property type="protein sequence ID" value="KAJ7020348.1"/>
    <property type="molecule type" value="Genomic_DNA"/>
</dbReference>